<proteinExistence type="predicted"/>
<sequence length="86" mass="9091">MTADTIAVLAALATVAFLAVPASMRFLRLAAVLGWCLVWWDGGWQHHWLDYLGAGVVLTSLILVIRWLTRPSSGASGRGGEGGVVG</sequence>
<organism evidence="2 3">
    <name type="scientific">Amycolatopsis suaedae</name>
    <dbReference type="NCBI Taxonomy" id="2510978"/>
    <lineage>
        <taxon>Bacteria</taxon>
        <taxon>Bacillati</taxon>
        <taxon>Actinomycetota</taxon>
        <taxon>Actinomycetes</taxon>
        <taxon>Pseudonocardiales</taxon>
        <taxon>Pseudonocardiaceae</taxon>
        <taxon>Amycolatopsis</taxon>
    </lineage>
</organism>
<reference evidence="2 3" key="1">
    <citation type="submission" date="2019-02" db="EMBL/GenBank/DDBJ databases">
        <title>Draft genome sequence of Amycolatopsis sp. 8-3EHSu isolated from roots of Suaeda maritima.</title>
        <authorList>
            <person name="Duangmal K."/>
            <person name="Chantavorakit T."/>
        </authorList>
    </citation>
    <scope>NUCLEOTIDE SEQUENCE [LARGE SCALE GENOMIC DNA]</scope>
    <source>
        <strain evidence="2 3">8-3EHSu</strain>
    </source>
</reference>
<keyword evidence="1" id="KW-0472">Membrane</keyword>
<dbReference type="Proteomes" id="UP000292003">
    <property type="component" value="Unassembled WGS sequence"/>
</dbReference>
<name>A0A4Q7JBV3_9PSEU</name>
<dbReference type="RefSeq" id="WP_130474386.1">
    <property type="nucleotide sequence ID" value="NZ_SFCC01000003.1"/>
</dbReference>
<feature type="transmembrane region" description="Helical" evidence="1">
    <location>
        <begin position="46"/>
        <end position="68"/>
    </location>
</feature>
<evidence type="ECO:0000313" key="3">
    <source>
        <dbReference type="Proteomes" id="UP000292003"/>
    </source>
</evidence>
<accession>A0A4Q7JBV3</accession>
<dbReference type="OrthoDB" id="3638146at2"/>
<keyword evidence="1" id="KW-0812">Transmembrane</keyword>
<comment type="caution">
    <text evidence="2">The sequence shown here is derived from an EMBL/GenBank/DDBJ whole genome shotgun (WGS) entry which is preliminary data.</text>
</comment>
<dbReference type="AlphaFoldDB" id="A0A4Q7JBV3"/>
<protein>
    <submittedName>
        <fullName evidence="2">Uncharacterized protein</fullName>
    </submittedName>
</protein>
<keyword evidence="3" id="KW-1185">Reference proteome</keyword>
<dbReference type="EMBL" id="SFCC01000003">
    <property type="protein sequence ID" value="RZQ64588.1"/>
    <property type="molecule type" value="Genomic_DNA"/>
</dbReference>
<evidence type="ECO:0000313" key="2">
    <source>
        <dbReference type="EMBL" id="RZQ64588.1"/>
    </source>
</evidence>
<gene>
    <name evidence="2" type="ORF">EWH70_06685</name>
</gene>
<keyword evidence="1" id="KW-1133">Transmembrane helix</keyword>
<evidence type="ECO:0000256" key="1">
    <source>
        <dbReference type="SAM" id="Phobius"/>
    </source>
</evidence>